<organism evidence="3">
    <name type="scientific">Thermodesulfovibrio aggregans</name>
    <dbReference type="NCBI Taxonomy" id="86166"/>
    <lineage>
        <taxon>Bacteria</taxon>
        <taxon>Pseudomonadati</taxon>
        <taxon>Nitrospirota</taxon>
        <taxon>Thermodesulfovibrionia</taxon>
        <taxon>Thermodesulfovibrionales</taxon>
        <taxon>Thermodesulfovibrionaceae</taxon>
        <taxon>Thermodesulfovibrio</taxon>
    </lineage>
</organism>
<reference evidence="3" key="1">
    <citation type="journal article" date="2020" name="mSystems">
        <title>Genome- and Community-Level Interaction Insights into Carbon Utilization and Element Cycling Functions of Hydrothermarchaeota in Hydrothermal Sediment.</title>
        <authorList>
            <person name="Zhou Z."/>
            <person name="Liu Y."/>
            <person name="Xu W."/>
            <person name="Pan J."/>
            <person name="Luo Z.H."/>
            <person name="Li M."/>
        </authorList>
    </citation>
    <scope>NUCLEOTIDE SEQUENCE [LARGE SCALE GENOMIC DNA]</scope>
    <source>
        <strain evidence="3">SpSt-788</strain>
    </source>
</reference>
<dbReference type="PANTHER" id="PTHR36305">
    <property type="entry name" value="PHOSPHATIDYLGLYCEROPHOSPHATASE A"/>
    <property type="match status" value="1"/>
</dbReference>
<feature type="transmembrane region" description="Helical" evidence="1">
    <location>
        <begin position="39"/>
        <end position="56"/>
    </location>
</feature>
<dbReference type="InterPro" id="IPR036681">
    <property type="entry name" value="PgpA-like_sf"/>
</dbReference>
<gene>
    <name evidence="3" type="ORF">ENV75_05140</name>
</gene>
<dbReference type="InterPro" id="IPR007686">
    <property type="entry name" value="YutG/PgpA"/>
</dbReference>
<dbReference type="GO" id="GO:0006629">
    <property type="term" value="P:lipid metabolic process"/>
    <property type="evidence" value="ECO:0007669"/>
    <property type="project" value="InterPro"/>
</dbReference>
<feature type="domain" description="YutG/PgpA" evidence="2">
    <location>
        <begin position="5"/>
        <end position="142"/>
    </location>
</feature>
<dbReference type="AlphaFoldDB" id="A0A7C4AJS5"/>
<keyword evidence="1" id="KW-0472">Membrane</keyword>
<comment type="caution">
    <text evidence="3">The sequence shown here is derived from an EMBL/GenBank/DDBJ whole genome shotgun (WGS) entry which is preliminary data.</text>
</comment>
<name>A0A7C4AJS5_9BACT</name>
<sequence length="145" mass="16158">MFYKLIATIFFIGYFPFAPGTVASAFAMAILWIFNPSEAVILSILITSLILGTISSEKLAKESQSEDPSYVVIDEFAGYLTAVAFFPLNWQVLVAGFILFRFFDILKPPPIRQIERKLRGGLGIMIDDMIAGLMANLSLRILLML</sequence>
<dbReference type="EMBL" id="DTHO01000057">
    <property type="protein sequence ID" value="HGG99815.1"/>
    <property type="molecule type" value="Genomic_DNA"/>
</dbReference>
<feature type="transmembrane region" description="Helical" evidence="1">
    <location>
        <begin position="6"/>
        <end position="32"/>
    </location>
</feature>
<feature type="transmembrane region" description="Helical" evidence="1">
    <location>
        <begin position="121"/>
        <end position="143"/>
    </location>
</feature>
<dbReference type="CDD" id="cd06971">
    <property type="entry name" value="PgpA"/>
    <property type="match status" value="1"/>
</dbReference>
<evidence type="ECO:0000256" key="1">
    <source>
        <dbReference type="SAM" id="Phobius"/>
    </source>
</evidence>
<keyword evidence="1" id="KW-0812">Transmembrane</keyword>
<protein>
    <submittedName>
        <fullName evidence="3">Phosphatidylglycerophosphatase A</fullName>
    </submittedName>
</protein>
<keyword evidence="1" id="KW-1133">Transmembrane helix</keyword>
<dbReference type="Pfam" id="PF04608">
    <property type="entry name" value="PgpA"/>
    <property type="match status" value="1"/>
</dbReference>
<feature type="transmembrane region" description="Helical" evidence="1">
    <location>
        <begin position="76"/>
        <end position="100"/>
    </location>
</feature>
<accession>A0A7C4AJS5</accession>
<dbReference type="InterPro" id="IPR026037">
    <property type="entry name" value="PgpA"/>
</dbReference>
<dbReference type="GO" id="GO:0008962">
    <property type="term" value="F:phosphatidylglycerophosphatase activity"/>
    <property type="evidence" value="ECO:0007669"/>
    <property type="project" value="InterPro"/>
</dbReference>
<evidence type="ECO:0000259" key="2">
    <source>
        <dbReference type="Pfam" id="PF04608"/>
    </source>
</evidence>
<dbReference type="PIRSF" id="PIRSF006162">
    <property type="entry name" value="PgpA"/>
    <property type="match status" value="1"/>
</dbReference>
<evidence type="ECO:0000313" key="3">
    <source>
        <dbReference type="EMBL" id="HGG99815.1"/>
    </source>
</evidence>
<proteinExistence type="predicted"/>
<dbReference type="PANTHER" id="PTHR36305:SF1">
    <property type="entry name" value="PHOSPHATIDYLGLYCEROPHOSPHATASE A"/>
    <property type="match status" value="1"/>
</dbReference>
<dbReference type="SUPFAM" id="SSF101307">
    <property type="entry name" value="YutG-like"/>
    <property type="match status" value="1"/>
</dbReference>